<dbReference type="GO" id="GO:0047402">
    <property type="term" value="F:protein-glucosylgalactosylhydroxylysine glucosidase activity"/>
    <property type="evidence" value="ECO:0007669"/>
    <property type="project" value="UniProtKB-EC"/>
</dbReference>
<dbReference type="GO" id="GO:0005975">
    <property type="term" value="P:carbohydrate metabolic process"/>
    <property type="evidence" value="ECO:0007669"/>
    <property type="project" value="InterPro"/>
</dbReference>
<evidence type="ECO:0000313" key="11">
    <source>
        <dbReference type="Proteomes" id="UP000076408"/>
    </source>
</evidence>
<dbReference type="Gene3D" id="1.50.10.10">
    <property type="match status" value="3"/>
</dbReference>
<dbReference type="VEuPathDB" id="VectorBase:ASTEI20_038833"/>
<sequence length="2267" mass="253870">MLVYRLVSIVGLCLVDRVAASNDCNTAQTTRPSSVTNESITTVDKLHYQLNATGAILNDPGKPLPTLANGHLGFTVFEDAVYMAGLYNGAGGLSHRARIPNLANIQPDNGCYAGTDHTCIVTLDLWSGLFRVSYTDSEQSYRMTHLLYPHALYRRLIVNQFRFERLKPTVGDISLPLRPGTAFTSEDIHFQPITTTLARVGRVHSSCPGSAADGTAPIYRSCGTTLEVENSTYQSEGRSVCVLWNHIPERLILGENEQTVQYRFLVAVGENIAVAEKELTTALAQTDEALLLAHTSLWHTFWHRFDILMTGNEPLRAVVRSSVFYLVSNLPFEASFTRSPGPFWGLSPTGLGRGGTNLDDYEGHSFWDTEVWMFPVLNLIDPWYARLLISYRTKMMPTAKRLAAESGYQGVRFPWESAFTGVEVTQPCCPAVAKYEHHITGDVSFALRQYLATTHDLDWLRGQGGCEMVQLIAEFWSSRVRFNYTGTENYDIPAAMGPDEDHENVTNNAYTNVIAGYALYFGDCICGDDVTAKHWSRIAKQIKLLYDPVGDFHIQYEGYLASTKIKQADAVLLGYPLQYPEMRPGTLRNDLLVYEPVTRATGPAMSWSMYAINHLDVGSYREAAENFNRSYLPYIRGPFHVWHELRKPGPGGARNFITGTGGFLQAVLFGYAGLRVYLDRLELSSVTGSEVTAKGVQYLGALIVVTQTVDKAEIVVTHLEHELTIEIGHRNAAVAVVPYQGDTSDVNFKFQTRPPLPDASVMPTLANGNIGFVAYGEYVHLNGVYNGLGGNSHRARIPNYGNIQLTSCSPRSPSITGSCTYQLDMRAGKFVTVDENAPYRVVHEMYPHRYYDTVLVNRVRIQRLASQGVIQARLEQIPGPLSDDFSWSPSTEFTMSGQVYKVQCGVTVQVENPSWQAFGHSVCVTYPTIPEYVQIEPDTMAKEFLFFTAFTMTAEDGNRQIQAVSGLSSSQEETLHMREMDKLWERYGITAEGNSELDRVIKASAFYLFSSLPAHQAATSVGRYPFYGLAPAGLGRGGLVEQEYQGHSFWDTEIWMYPSILMVDPVNAARVLSYRTTVSGGARTNAMQNGFDGIQFPWESAFTGTEVTPDCCPEVVNYQHHITADIVFAARQYFYATGNLDWLRTQACRLAADTSLFWLSRVVYNNATDLYEIRNAMGPDEDHPNVSNNAFTNVMAAHNLFFGEFAACYCGDNVLNESMRKELLMVARGLTLLYDEEGDFHPQFEGYQTGTPIKQADTVLLIYPLQYPMNVSTKANNLLKYSQVTRENGPAMTWAIHTIGHLELNQLQEAGAMFDKSYRQYLRAPFNVWSENGNNEPGAGNFITGAGGFLQSIINGYAGVRLHQDRLEIRNARPTPNTNTLHLPTIEYRGVQFSLTVRNNAFTIKIKTDGRQTDLKLMVEQREQPICKDCEYNGTIASFEVTTDQIFEGCRLKPTTLGVKIADQTDAASALRTTSMAFLSLVVCFLLSKILPNKAVTPTLANGHLGFVVYGDSVHLNGVYNGLKGVSHRARIPNFANIQLANCSSLQTQPKNCRYQLDMRQGKFRTTLDDPAGGYRVQHEVYPNRHFDQTIVNRIHIRRLKSTGLLEVETRQLMGSKSVDLVEVPAEKLNFHGEEYLLLCTKTKQVEDPMYQKEGHPVCVAYRQVPRKLTLTPEETDREFLYLTVFSHTRQEVERELNGLKGNDHERMHRVEMGRMWQKYGIRVEGNDRLDRVIKASAFYLSSSLPSQSSFQPGSYPFYGLSPSGLGRGGKELAEYQGHSFWDTEMWMFPPILLLDPANARKLLHYRTLVTEAAADYARSNGYEGWQYAWESAFTGREVTPDFCPQVPEYQHHITADIAYAARLYYYATGDLEWLRTDACRLAYETARFWKSRVDYNPDTDTFDIGRIMGPDEDHHNVTNSIYTNVIAAHNLFFGAFVGCHCRASLPEASEEEFAQFVRVAKSITLPYNAQYDVHPEYQEYTFGTQIKQADVVLLGYPLEFPMKESTKANNLKLYSMVTRPDGPAMTWAIHTIGHLDLNEPDHAAAMFRKSYKQYLRAPFHVWSENGDGADGAGNFITGAGGFLQSLINGYAGVRLRHGKLVIANARLPPGTTRLFLPELNFGGVKFALDVGQNSFRVTFGSGTRESFAKLTLLVDDLERDLFEGCEYAGSKNAVLLLRLERDNEVDSEKTSSCTLHDTVLGMRLADQDGRLFTTTQLIVISLATGLLGVLYSIYAALKSKRGRGKATEKEILSKRLRKKQKSKAGK</sequence>
<keyword evidence="2" id="KW-0378">Hydrolase</keyword>
<evidence type="ECO:0000256" key="6">
    <source>
        <dbReference type="ARBA" id="ARBA00066430"/>
    </source>
</evidence>
<evidence type="ECO:0000256" key="4">
    <source>
        <dbReference type="ARBA" id="ARBA00051415"/>
    </source>
</evidence>
<accession>A0A182Y9R0</accession>
<dbReference type="PANTHER" id="PTHR11051:SF8">
    <property type="entry name" value="PROTEIN-GLUCOSYLGALACTOSYLHYDROXYLYSINE GLUCOSIDASE"/>
    <property type="match status" value="1"/>
</dbReference>
<feature type="domain" description="Glycoside hydrolase family 65 central catalytic" evidence="9">
    <location>
        <begin position="1775"/>
        <end position="1982"/>
    </location>
</feature>
<evidence type="ECO:0000256" key="8">
    <source>
        <dbReference type="ARBA" id="ARBA00079982"/>
    </source>
</evidence>
<reference evidence="11" key="1">
    <citation type="journal article" date="2014" name="Genome Biol.">
        <title>Genome analysis of a major urban malaria vector mosquito, Anopheles stephensi.</title>
        <authorList>
            <person name="Jiang X."/>
            <person name="Peery A."/>
            <person name="Hall A.B."/>
            <person name="Sharma A."/>
            <person name="Chen X.G."/>
            <person name="Waterhouse R.M."/>
            <person name="Komissarov A."/>
            <person name="Riehle M.M."/>
            <person name="Shouche Y."/>
            <person name="Sharakhova M.V."/>
            <person name="Lawson D."/>
            <person name="Pakpour N."/>
            <person name="Arensburger P."/>
            <person name="Davidson V.L."/>
            <person name="Eiglmeier K."/>
            <person name="Emrich S."/>
            <person name="George P."/>
            <person name="Kennedy R.C."/>
            <person name="Mane S.P."/>
            <person name="Maslen G."/>
            <person name="Oringanje C."/>
            <person name="Qi Y."/>
            <person name="Settlage R."/>
            <person name="Tojo M."/>
            <person name="Tubio J.M."/>
            <person name="Unger M.F."/>
            <person name="Wang B."/>
            <person name="Vernick K.D."/>
            <person name="Ribeiro J.M."/>
            <person name="James A.A."/>
            <person name="Michel K."/>
            <person name="Riehle M.A."/>
            <person name="Luckhart S."/>
            <person name="Sharakhov I.V."/>
            <person name="Tu Z."/>
        </authorList>
    </citation>
    <scope>NUCLEOTIDE SEQUENCE [LARGE SCALE GENOMIC DNA]</scope>
    <source>
        <strain evidence="11">Indian</strain>
    </source>
</reference>
<dbReference type="OMA" id="PKNCRYQ"/>
<dbReference type="InterPro" id="IPR012341">
    <property type="entry name" value="6hp_glycosidase-like_sf"/>
</dbReference>
<comment type="catalytic activity">
    <reaction evidence="4">
        <text>(5R)-5-O-[alpha-D-glucosyl-(1-&gt;2)-beta-D-galactosyl]-5-hydroxy-L-lysyl-[collagen] + H2O = (5R)-5-O-(beta-D-galactosyl)-5-hydroxy-L-lysyl-[collagen] + D-glucose</text>
        <dbReference type="Rhea" id="RHEA:11068"/>
        <dbReference type="Rhea" id="RHEA-COMP:12753"/>
        <dbReference type="Rhea" id="RHEA-COMP:12754"/>
        <dbReference type="ChEBI" id="CHEBI:4167"/>
        <dbReference type="ChEBI" id="CHEBI:15377"/>
        <dbReference type="ChEBI" id="CHEBI:133443"/>
        <dbReference type="ChEBI" id="CHEBI:133452"/>
        <dbReference type="EC" id="3.2.1.107"/>
    </reaction>
</comment>
<feature type="domain" description="Glycoside hydrolase family 65 central catalytic" evidence="9">
    <location>
        <begin position="358"/>
        <end position="519"/>
    </location>
</feature>
<evidence type="ECO:0000259" key="9">
    <source>
        <dbReference type="Pfam" id="PF03632"/>
    </source>
</evidence>
<organism evidence="10 11">
    <name type="scientific">Anopheles stephensi</name>
    <name type="common">Indo-Pakistan malaria mosquito</name>
    <dbReference type="NCBI Taxonomy" id="30069"/>
    <lineage>
        <taxon>Eukaryota</taxon>
        <taxon>Metazoa</taxon>
        <taxon>Ecdysozoa</taxon>
        <taxon>Arthropoda</taxon>
        <taxon>Hexapoda</taxon>
        <taxon>Insecta</taxon>
        <taxon>Pterygota</taxon>
        <taxon>Neoptera</taxon>
        <taxon>Endopterygota</taxon>
        <taxon>Diptera</taxon>
        <taxon>Nematocera</taxon>
        <taxon>Culicoidea</taxon>
        <taxon>Culicidae</taxon>
        <taxon>Anophelinae</taxon>
        <taxon>Anopheles</taxon>
    </lineage>
</organism>
<comment type="function">
    <text evidence="5">Catalyzes the hydrolysis of glucose from the disaccharide unit linked to hydroxylysine residues of collagen and collagen-like proteins.</text>
</comment>
<name>A0A182Y9R0_ANOST</name>
<dbReference type="Proteomes" id="UP000076408">
    <property type="component" value="Unassembled WGS sequence"/>
</dbReference>
<dbReference type="EC" id="3.2.1.107" evidence="6"/>
<dbReference type="InterPro" id="IPR005195">
    <property type="entry name" value="Glyco_hydro_65_M"/>
</dbReference>
<evidence type="ECO:0000256" key="5">
    <source>
        <dbReference type="ARBA" id="ARBA00053339"/>
    </source>
</evidence>
<dbReference type="SUPFAM" id="SSF48208">
    <property type="entry name" value="Six-hairpin glycosidases"/>
    <property type="match status" value="3"/>
</dbReference>
<dbReference type="VEuPathDB" id="VectorBase:ASTEI20_040412"/>
<dbReference type="Gene3D" id="2.60.420.10">
    <property type="entry name" value="Maltose phosphorylase, domain 3"/>
    <property type="match status" value="1"/>
</dbReference>
<dbReference type="InterPro" id="IPR008928">
    <property type="entry name" value="6-hairpin_glycosidase_sf"/>
</dbReference>
<dbReference type="PANTHER" id="PTHR11051">
    <property type="entry name" value="GLYCOSYL HYDROLASE-RELATED"/>
    <property type="match status" value="1"/>
</dbReference>
<dbReference type="VEuPathDB" id="VectorBase:ASTEI05196"/>
<dbReference type="EnsemblMetazoa" id="ASTEI05196-RA">
    <property type="protein sequence ID" value="ASTEI05196-PA"/>
    <property type="gene ID" value="ASTEI05196"/>
</dbReference>
<evidence type="ECO:0000256" key="1">
    <source>
        <dbReference type="ARBA" id="ARBA00006768"/>
    </source>
</evidence>
<evidence type="ECO:0000313" key="10">
    <source>
        <dbReference type="EnsemblMetazoa" id="ASTEI05196-PA"/>
    </source>
</evidence>
<protein>
    <recommendedName>
        <fullName evidence="7">Protein-glucosylgalactosylhydroxylysine glucosidase</fullName>
        <ecNumber evidence="6">3.2.1.107</ecNumber>
    </recommendedName>
    <alternativeName>
        <fullName evidence="8">Acid trehalase-like protein 1</fullName>
    </alternativeName>
</protein>
<dbReference type="Pfam" id="PF03632">
    <property type="entry name" value="Glyco_hydro_65m"/>
    <property type="match status" value="3"/>
</dbReference>
<comment type="similarity">
    <text evidence="1">Belongs to the glycosyl hydrolase 65 family.</text>
</comment>
<evidence type="ECO:0000256" key="3">
    <source>
        <dbReference type="ARBA" id="ARBA00023295"/>
    </source>
</evidence>
<dbReference type="FunFam" id="1.50.10.10:FF:000023">
    <property type="entry name" value="Protein-glucosylgalactosylhydroxylysine glucosidase"/>
    <property type="match status" value="3"/>
</dbReference>
<feature type="domain" description="Glycoside hydrolase family 65 central catalytic" evidence="9">
    <location>
        <begin position="1036"/>
        <end position="1248"/>
    </location>
</feature>
<evidence type="ECO:0000256" key="7">
    <source>
        <dbReference type="ARBA" id="ARBA00071505"/>
    </source>
</evidence>
<reference evidence="10" key="2">
    <citation type="submission" date="2020-05" db="UniProtKB">
        <authorList>
            <consortium name="EnsemblMetazoa"/>
        </authorList>
    </citation>
    <scope>IDENTIFICATION</scope>
    <source>
        <strain evidence="10">Indian</strain>
    </source>
</reference>
<evidence type="ECO:0000256" key="2">
    <source>
        <dbReference type="ARBA" id="ARBA00022801"/>
    </source>
</evidence>
<keyword evidence="11" id="KW-1185">Reference proteome</keyword>
<dbReference type="STRING" id="30069.A0A182Y9R0"/>
<dbReference type="VEuPathDB" id="VectorBase:ASTE003037"/>
<proteinExistence type="inferred from homology"/>
<keyword evidence="3" id="KW-0326">Glycosidase</keyword>